<keyword evidence="1" id="KW-0732">Signal</keyword>
<gene>
    <name evidence="2" type="ORF">EDB81DRAFT_807252</name>
</gene>
<reference evidence="2" key="1">
    <citation type="journal article" date="2021" name="Nat. Commun.">
        <title>Genetic determinants of endophytism in the Arabidopsis root mycobiome.</title>
        <authorList>
            <person name="Mesny F."/>
            <person name="Miyauchi S."/>
            <person name="Thiergart T."/>
            <person name="Pickel B."/>
            <person name="Atanasova L."/>
            <person name="Karlsson M."/>
            <person name="Huettel B."/>
            <person name="Barry K.W."/>
            <person name="Haridas S."/>
            <person name="Chen C."/>
            <person name="Bauer D."/>
            <person name="Andreopoulos W."/>
            <person name="Pangilinan J."/>
            <person name="LaButti K."/>
            <person name="Riley R."/>
            <person name="Lipzen A."/>
            <person name="Clum A."/>
            <person name="Drula E."/>
            <person name="Henrissat B."/>
            <person name="Kohler A."/>
            <person name="Grigoriev I.V."/>
            <person name="Martin F.M."/>
            <person name="Hacquard S."/>
        </authorList>
    </citation>
    <scope>NUCLEOTIDE SEQUENCE</scope>
    <source>
        <strain evidence="2">MPI-CAGE-AT-0147</strain>
    </source>
</reference>
<protein>
    <recommendedName>
        <fullName evidence="4">Secreted protein</fullName>
    </recommendedName>
</protein>
<organism evidence="2 3">
    <name type="scientific">Dactylonectria macrodidyma</name>
    <dbReference type="NCBI Taxonomy" id="307937"/>
    <lineage>
        <taxon>Eukaryota</taxon>
        <taxon>Fungi</taxon>
        <taxon>Dikarya</taxon>
        <taxon>Ascomycota</taxon>
        <taxon>Pezizomycotina</taxon>
        <taxon>Sordariomycetes</taxon>
        <taxon>Hypocreomycetidae</taxon>
        <taxon>Hypocreales</taxon>
        <taxon>Nectriaceae</taxon>
        <taxon>Dactylonectria</taxon>
    </lineage>
</organism>
<evidence type="ECO:0000256" key="1">
    <source>
        <dbReference type="SAM" id="SignalP"/>
    </source>
</evidence>
<feature type="non-terminal residue" evidence="2">
    <location>
        <position position="78"/>
    </location>
</feature>
<name>A0A9P9IRW3_9HYPO</name>
<sequence length="78" mass="8792">MSCRVVSCLVVSWSVLERLVVSSNVFECLKRSHHAPHRLTGSNALHLPRRVSAHVLRRQCEYERGAITHLVPTPASHL</sequence>
<feature type="chain" id="PRO_5040214945" description="Secreted protein" evidence="1">
    <location>
        <begin position="23"/>
        <end position="78"/>
    </location>
</feature>
<evidence type="ECO:0000313" key="2">
    <source>
        <dbReference type="EMBL" id="KAH7132963.1"/>
    </source>
</evidence>
<dbReference type="EMBL" id="JAGMUV010000016">
    <property type="protein sequence ID" value="KAH7132963.1"/>
    <property type="molecule type" value="Genomic_DNA"/>
</dbReference>
<comment type="caution">
    <text evidence="2">The sequence shown here is derived from an EMBL/GenBank/DDBJ whole genome shotgun (WGS) entry which is preliminary data.</text>
</comment>
<accession>A0A9P9IRW3</accession>
<dbReference type="AlphaFoldDB" id="A0A9P9IRW3"/>
<feature type="signal peptide" evidence="1">
    <location>
        <begin position="1"/>
        <end position="22"/>
    </location>
</feature>
<keyword evidence="3" id="KW-1185">Reference proteome</keyword>
<evidence type="ECO:0008006" key="4">
    <source>
        <dbReference type="Google" id="ProtNLM"/>
    </source>
</evidence>
<proteinExistence type="predicted"/>
<evidence type="ECO:0000313" key="3">
    <source>
        <dbReference type="Proteomes" id="UP000738349"/>
    </source>
</evidence>
<dbReference type="Proteomes" id="UP000738349">
    <property type="component" value="Unassembled WGS sequence"/>
</dbReference>